<evidence type="ECO:0000313" key="1">
    <source>
        <dbReference type="EMBL" id="XCH44109.1"/>
    </source>
</evidence>
<proteinExistence type="predicted"/>
<name>A0AAU8GTX7_9VIRU</name>
<reference evidence="1" key="1">
    <citation type="submission" date="2024-05" db="EMBL/GenBank/DDBJ databases">
        <authorList>
            <person name="Hoffpauir A."/>
            <person name="Koss R."/>
            <person name="Kumar R."/>
            <person name="Plichta A."/>
            <person name="Hutchison K.W."/>
            <person name="Molloy S.D."/>
            <person name="Viland M.D."/>
            <person name="Lewis C.M."/>
            <person name="Garlena R.A."/>
            <person name="Russell D.A."/>
            <person name="Jacobs-Sera D."/>
            <person name="Hatfull G.F."/>
        </authorList>
    </citation>
    <scope>NUCLEOTIDE SEQUENCE</scope>
</reference>
<accession>A0AAU8GTX7</accession>
<sequence length="30" mass="3514">MEHKHRVSVDGLYDLVMALQLSSPRDEEEE</sequence>
<gene>
    <name evidence="1" type="primary">65</name>
    <name evidence="1" type="ORF">SEA_QTRLIFECRISIS_65</name>
</gene>
<protein>
    <submittedName>
        <fullName evidence="1">Uncharacterized protein</fullName>
    </submittedName>
</protein>
<dbReference type="EMBL" id="PP758914">
    <property type="protein sequence ID" value="XCH44109.1"/>
    <property type="molecule type" value="Genomic_DNA"/>
</dbReference>
<organism evidence="1">
    <name type="scientific">Mycobacterium phage QTRlifeCrisis</name>
    <dbReference type="NCBI Taxonomy" id="3136627"/>
    <lineage>
        <taxon>Viruses</taxon>
    </lineage>
</organism>